<accession>A0A1M6XVU3</accession>
<keyword evidence="2" id="KW-0479">Metal-binding</keyword>
<dbReference type="OrthoDB" id="147178at2"/>
<evidence type="ECO:0000256" key="1">
    <source>
        <dbReference type="ARBA" id="ARBA00022714"/>
    </source>
</evidence>
<dbReference type="GO" id="GO:0016705">
    <property type="term" value="F:oxidoreductase activity, acting on paired donors, with incorporation or reduction of molecular oxygen"/>
    <property type="evidence" value="ECO:0007669"/>
    <property type="project" value="UniProtKB-ARBA"/>
</dbReference>
<sequence length="118" mass="13273">MVWEAVADLDQLEEGDMMVVRMNGEPICVVRLYEDEAVAVHNTCTHQQQPLNEGYLQEDDTLICPAHNSCFDLRTGEPKGVPAVAPIPVYACKIEDDAIWVDVDQQLNDAEIPHKPYH</sequence>
<keyword evidence="6" id="KW-0560">Oxidoreductase</keyword>
<dbReference type="SUPFAM" id="SSF50022">
    <property type="entry name" value="ISP domain"/>
    <property type="match status" value="1"/>
</dbReference>
<dbReference type="PROSITE" id="PS51296">
    <property type="entry name" value="RIESKE"/>
    <property type="match status" value="1"/>
</dbReference>
<keyword evidence="7" id="KW-1185">Reference proteome</keyword>
<evidence type="ECO:0000313" key="7">
    <source>
        <dbReference type="Proteomes" id="UP000184363"/>
    </source>
</evidence>
<evidence type="ECO:0000313" key="6">
    <source>
        <dbReference type="EMBL" id="SHL09999.1"/>
    </source>
</evidence>
<organism evidence="6 7">
    <name type="scientific">Pseudonocardia thermophila</name>
    <dbReference type="NCBI Taxonomy" id="1848"/>
    <lineage>
        <taxon>Bacteria</taxon>
        <taxon>Bacillati</taxon>
        <taxon>Actinomycetota</taxon>
        <taxon>Actinomycetes</taxon>
        <taxon>Pseudonocardiales</taxon>
        <taxon>Pseudonocardiaceae</taxon>
        <taxon>Pseudonocardia</taxon>
    </lineage>
</organism>
<dbReference type="GO" id="GO:0051537">
    <property type="term" value="F:2 iron, 2 sulfur cluster binding"/>
    <property type="evidence" value="ECO:0007669"/>
    <property type="project" value="UniProtKB-KW"/>
</dbReference>
<dbReference type="CDD" id="cd03528">
    <property type="entry name" value="Rieske_RO_ferredoxin"/>
    <property type="match status" value="1"/>
</dbReference>
<dbReference type="PANTHER" id="PTHR21496:SF23">
    <property type="entry name" value="3-PHENYLPROPIONATE_CINNAMIC ACID DIOXYGENASE FERREDOXIN SUBUNIT"/>
    <property type="match status" value="1"/>
</dbReference>
<dbReference type="GO" id="GO:0051213">
    <property type="term" value="F:dioxygenase activity"/>
    <property type="evidence" value="ECO:0007669"/>
    <property type="project" value="UniProtKB-KW"/>
</dbReference>
<dbReference type="GO" id="GO:0004497">
    <property type="term" value="F:monooxygenase activity"/>
    <property type="evidence" value="ECO:0007669"/>
    <property type="project" value="UniProtKB-ARBA"/>
</dbReference>
<dbReference type="Proteomes" id="UP000184363">
    <property type="component" value="Unassembled WGS sequence"/>
</dbReference>
<protein>
    <submittedName>
        <fullName evidence="6">3-phenylpropionate/trans-cinnamate dioxygenase ferredoxin subunit</fullName>
    </submittedName>
</protein>
<dbReference type="GO" id="GO:0046872">
    <property type="term" value="F:metal ion binding"/>
    <property type="evidence" value="ECO:0007669"/>
    <property type="project" value="UniProtKB-KW"/>
</dbReference>
<evidence type="ECO:0000256" key="4">
    <source>
        <dbReference type="ARBA" id="ARBA00023014"/>
    </source>
</evidence>
<evidence type="ECO:0000256" key="2">
    <source>
        <dbReference type="ARBA" id="ARBA00022723"/>
    </source>
</evidence>
<reference evidence="6 7" key="1">
    <citation type="submission" date="2016-11" db="EMBL/GenBank/DDBJ databases">
        <authorList>
            <person name="Jaros S."/>
            <person name="Januszkiewicz K."/>
            <person name="Wedrychowicz H."/>
        </authorList>
    </citation>
    <scope>NUCLEOTIDE SEQUENCE [LARGE SCALE GENOMIC DNA]</scope>
    <source>
        <strain evidence="6 7">DSM 43832</strain>
    </source>
</reference>
<name>A0A1M6XVU3_PSETH</name>
<keyword evidence="1" id="KW-0001">2Fe-2S</keyword>
<evidence type="ECO:0000256" key="3">
    <source>
        <dbReference type="ARBA" id="ARBA00023004"/>
    </source>
</evidence>
<dbReference type="AlphaFoldDB" id="A0A1M6XVU3"/>
<feature type="domain" description="Rieske" evidence="5">
    <location>
        <begin position="4"/>
        <end position="101"/>
    </location>
</feature>
<dbReference type="InterPro" id="IPR036922">
    <property type="entry name" value="Rieske_2Fe-2S_sf"/>
</dbReference>
<proteinExistence type="predicted"/>
<dbReference type="Gene3D" id="2.102.10.10">
    <property type="entry name" value="Rieske [2Fe-2S] iron-sulphur domain"/>
    <property type="match status" value="1"/>
</dbReference>
<gene>
    <name evidence="6" type="ORF">SAMN05443637_11828</name>
</gene>
<dbReference type="STRING" id="1848.SAMN05443637_11828"/>
<keyword evidence="6" id="KW-0223">Dioxygenase</keyword>
<keyword evidence="3" id="KW-0408">Iron</keyword>
<dbReference type="RefSeq" id="WP_073458996.1">
    <property type="nucleotide sequence ID" value="NZ_CALGVN010000037.1"/>
</dbReference>
<dbReference type="InterPro" id="IPR017941">
    <property type="entry name" value="Rieske_2Fe-2S"/>
</dbReference>
<evidence type="ECO:0000259" key="5">
    <source>
        <dbReference type="PROSITE" id="PS51296"/>
    </source>
</evidence>
<dbReference type="PANTHER" id="PTHR21496">
    <property type="entry name" value="FERREDOXIN-RELATED"/>
    <property type="match status" value="1"/>
</dbReference>
<dbReference type="Pfam" id="PF00355">
    <property type="entry name" value="Rieske"/>
    <property type="match status" value="1"/>
</dbReference>
<keyword evidence="4" id="KW-0411">Iron-sulfur</keyword>
<dbReference type="EMBL" id="FRAP01000018">
    <property type="protein sequence ID" value="SHL09999.1"/>
    <property type="molecule type" value="Genomic_DNA"/>
</dbReference>